<keyword evidence="3" id="KW-1185">Reference proteome</keyword>
<gene>
    <name evidence="2" type="ORF">A4X06_0g2373</name>
</gene>
<feature type="region of interest" description="Disordered" evidence="1">
    <location>
        <begin position="1"/>
        <end position="21"/>
    </location>
</feature>
<accession>A0A8X7SYX8</accession>
<comment type="caution">
    <text evidence="2">The sequence shown here is derived from an EMBL/GenBank/DDBJ whole genome shotgun (WGS) entry which is preliminary data.</text>
</comment>
<organism evidence="2 3">
    <name type="scientific">Tilletia controversa</name>
    <name type="common">dwarf bunt fungus</name>
    <dbReference type="NCBI Taxonomy" id="13291"/>
    <lineage>
        <taxon>Eukaryota</taxon>
        <taxon>Fungi</taxon>
        <taxon>Dikarya</taxon>
        <taxon>Basidiomycota</taxon>
        <taxon>Ustilaginomycotina</taxon>
        <taxon>Exobasidiomycetes</taxon>
        <taxon>Tilletiales</taxon>
        <taxon>Tilletiaceae</taxon>
        <taxon>Tilletia</taxon>
    </lineage>
</organism>
<protein>
    <submittedName>
        <fullName evidence="2">Uncharacterized protein</fullName>
    </submittedName>
</protein>
<reference evidence="2" key="2">
    <citation type="journal article" date="2019" name="IMA Fungus">
        <title>Genome sequencing and comparison of five Tilletia species to identify candidate genes for the detection of regulated species infecting wheat.</title>
        <authorList>
            <person name="Nguyen H.D.T."/>
            <person name="Sultana T."/>
            <person name="Kesanakurti P."/>
            <person name="Hambleton S."/>
        </authorList>
    </citation>
    <scope>NUCLEOTIDE SEQUENCE</scope>
    <source>
        <strain evidence="2">DAOMC 236426</strain>
    </source>
</reference>
<name>A0A8X7SYX8_9BASI</name>
<reference evidence="2" key="1">
    <citation type="submission" date="2016-04" db="EMBL/GenBank/DDBJ databases">
        <authorList>
            <person name="Nguyen H.D."/>
            <person name="Samba Siva P."/>
            <person name="Cullis J."/>
            <person name="Levesque C.A."/>
            <person name="Hambleton S."/>
        </authorList>
    </citation>
    <scope>NUCLEOTIDE SEQUENCE</scope>
    <source>
        <strain evidence="2">DAOMC 236426</strain>
    </source>
</reference>
<evidence type="ECO:0000313" key="3">
    <source>
        <dbReference type="Proteomes" id="UP000077684"/>
    </source>
</evidence>
<dbReference type="Proteomes" id="UP000077684">
    <property type="component" value="Unassembled WGS sequence"/>
</dbReference>
<proteinExistence type="predicted"/>
<evidence type="ECO:0000313" key="2">
    <source>
        <dbReference type="EMBL" id="KAE8252179.1"/>
    </source>
</evidence>
<sequence>MPSNQYPRTLTRPKRSPYQSLERSDPFVQTFHRFITNFSWLAIAVTVLCSLSDDLLGDSRTYGGKAAQMVPDSLAGLASIHKTLPKPACNPFALPGFVASSSGSLATWQLFSTSCQPSRFLPSIRAALGRPSSTSEGSVPVLSESQLSGVVANRSVLILGDAVDVGLVSHFCRLVQDSALVKVDKKHPWGDALTKVPQNHVWPNTAPIKVTGPSHQHEDPDAVLAQYCYVPHFDLLVTVVPTYGADYHDAFHEMKSYHSPGKYEHRLSDLVVPYLTEASKPSTSWSTHDLPKPRQSFTPDLTIVSSTFYDLALFALEDISNKGSLINDLTENRITEWRGRHVEMLAETNRKLKIHSGKKGGRGLAWRNLHIPNQGVEGGAAATVDWFLGSAENKNHPLFHVNRIAQLNAAWKSVVAPPEGVRDANEVIKGSSQDRSAKLPHVRGMNIADVLLGQDHNQQDRLVPGLSPGGALFAEMLLFELWSAVTND</sequence>
<dbReference type="AlphaFoldDB" id="A0A8X7SYX8"/>
<evidence type="ECO:0000256" key="1">
    <source>
        <dbReference type="SAM" id="MobiDB-lite"/>
    </source>
</evidence>
<dbReference type="EMBL" id="LWDE02000181">
    <property type="protein sequence ID" value="KAE8252179.1"/>
    <property type="molecule type" value="Genomic_DNA"/>
</dbReference>